<evidence type="ECO:0000313" key="3">
    <source>
        <dbReference type="Proteomes" id="UP000619295"/>
    </source>
</evidence>
<keyword evidence="3" id="KW-1185">Reference proteome</keyword>
<accession>A0A927EE05</accession>
<reference evidence="2" key="1">
    <citation type="submission" date="2020-09" db="EMBL/GenBank/DDBJ databases">
        <title>Bosea spartocytisi sp. nov. a root nodule endophyte of Spartocytisus supranubius in the high mountain ecosystem fo the Teide National Park (Canary Islands, Spain).</title>
        <authorList>
            <person name="Pulido-Suarez L."/>
            <person name="Peix A."/>
            <person name="Igual J.M."/>
            <person name="Socas-Perez N."/>
            <person name="Velazquez E."/>
            <person name="Flores-Felix J.D."/>
            <person name="Leon-Barrios M."/>
        </authorList>
    </citation>
    <scope>NUCLEOTIDE SEQUENCE</scope>
    <source>
        <strain evidence="2">SSUT16</strain>
    </source>
</reference>
<keyword evidence="1" id="KW-0732">Signal</keyword>
<dbReference type="Proteomes" id="UP000619295">
    <property type="component" value="Unassembled WGS sequence"/>
</dbReference>
<organism evidence="2 3">
    <name type="scientific">Bosea spartocytisi</name>
    <dbReference type="NCBI Taxonomy" id="2773451"/>
    <lineage>
        <taxon>Bacteria</taxon>
        <taxon>Pseudomonadati</taxon>
        <taxon>Pseudomonadota</taxon>
        <taxon>Alphaproteobacteria</taxon>
        <taxon>Hyphomicrobiales</taxon>
        <taxon>Boseaceae</taxon>
        <taxon>Bosea</taxon>
    </lineage>
</organism>
<sequence length="64" mass="6471">MKTCLRPAVLVILAGLLAGCGHKTLKAPCAPDEAGTPLAFAESTTPHMPAAFAGLDPCGPMKPI</sequence>
<feature type="chain" id="PRO_5038037116" description="Lipoprotein" evidence="1">
    <location>
        <begin position="24"/>
        <end position="64"/>
    </location>
</feature>
<evidence type="ECO:0008006" key="4">
    <source>
        <dbReference type="Google" id="ProtNLM"/>
    </source>
</evidence>
<dbReference type="EMBL" id="JACXWY010000030">
    <property type="protein sequence ID" value="MBD3849158.1"/>
    <property type="molecule type" value="Genomic_DNA"/>
</dbReference>
<comment type="caution">
    <text evidence="2">The sequence shown here is derived from an EMBL/GenBank/DDBJ whole genome shotgun (WGS) entry which is preliminary data.</text>
</comment>
<protein>
    <recommendedName>
        <fullName evidence="4">Lipoprotein</fullName>
    </recommendedName>
</protein>
<evidence type="ECO:0000256" key="1">
    <source>
        <dbReference type="SAM" id="SignalP"/>
    </source>
</evidence>
<feature type="signal peptide" evidence="1">
    <location>
        <begin position="1"/>
        <end position="23"/>
    </location>
</feature>
<gene>
    <name evidence="2" type="ORF">IED13_25950</name>
</gene>
<proteinExistence type="predicted"/>
<name>A0A927EE05_9HYPH</name>
<dbReference type="AlphaFoldDB" id="A0A927EE05"/>
<dbReference type="PROSITE" id="PS51257">
    <property type="entry name" value="PROKAR_LIPOPROTEIN"/>
    <property type="match status" value="1"/>
</dbReference>
<evidence type="ECO:0000313" key="2">
    <source>
        <dbReference type="EMBL" id="MBD3849158.1"/>
    </source>
</evidence>